<sequence length="138" mass="15666">MQLTKLIYTSNHGGLDAEACEDILLRSRTNNERDGITGTLLVTNEDFMQILEGGRTVVAECFMRIMKDDRHQQIRILLVCEEDTRMFPEWSMHSIRTSRIKRSIVSRYLIDGIFSPARMSQAAIEELCQALATSAGRG</sequence>
<dbReference type="Proteomes" id="UP000297972">
    <property type="component" value="Unassembled WGS sequence"/>
</dbReference>
<comment type="caution">
    <text evidence="2">The sequence shown here is derived from an EMBL/GenBank/DDBJ whole genome shotgun (WGS) entry which is preliminary data.</text>
</comment>
<reference evidence="2 3" key="1">
    <citation type="submission" date="2019-03" db="EMBL/GenBank/DDBJ databases">
        <authorList>
            <person name="Li J."/>
        </authorList>
    </citation>
    <scope>NUCLEOTIDE SEQUENCE [LARGE SCALE GENOMIC DNA]</scope>
    <source>
        <strain evidence="2 3">3058</strain>
    </source>
</reference>
<accession>A0A4Z1B8W9</accession>
<dbReference type="Gene3D" id="3.30.70.100">
    <property type="match status" value="1"/>
</dbReference>
<name>A0A4Z1B8W9_9RHOB</name>
<dbReference type="GO" id="GO:0071949">
    <property type="term" value="F:FAD binding"/>
    <property type="evidence" value="ECO:0007669"/>
    <property type="project" value="InterPro"/>
</dbReference>
<gene>
    <name evidence="2" type="ORF">E4L95_22115</name>
</gene>
<protein>
    <submittedName>
        <fullName evidence="2">BLUF domain-containing protein</fullName>
    </submittedName>
</protein>
<dbReference type="SUPFAM" id="SSF54975">
    <property type="entry name" value="Acylphosphatase/BLUF domain-like"/>
    <property type="match status" value="1"/>
</dbReference>
<proteinExistence type="predicted"/>
<dbReference type="EMBL" id="SRPG01000454">
    <property type="protein sequence ID" value="TGN37807.1"/>
    <property type="molecule type" value="Genomic_DNA"/>
</dbReference>
<dbReference type="PROSITE" id="PS50925">
    <property type="entry name" value="BLUF"/>
    <property type="match status" value="1"/>
</dbReference>
<dbReference type="InterPro" id="IPR036046">
    <property type="entry name" value="Acylphosphatase-like_dom_sf"/>
</dbReference>
<evidence type="ECO:0000313" key="3">
    <source>
        <dbReference type="Proteomes" id="UP000297972"/>
    </source>
</evidence>
<keyword evidence="3" id="KW-1185">Reference proteome</keyword>
<dbReference type="GO" id="GO:0009882">
    <property type="term" value="F:blue light photoreceptor activity"/>
    <property type="evidence" value="ECO:0007669"/>
    <property type="project" value="InterPro"/>
</dbReference>
<organism evidence="2 3">
    <name type="scientific">Paracoccus liaowanqingii</name>
    <dbReference type="NCBI Taxonomy" id="2560053"/>
    <lineage>
        <taxon>Bacteria</taxon>
        <taxon>Pseudomonadati</taxon>
        <taxon>Pseudomonadota</taxon>
        <taxon>Alphaproteobacteria</taxon>
        <taxon>Rhodobacterales</taxon>
        <taxon>Paracoccaceae</taxon>
        <taxon>Paracoccus</taxon>
    </lineage>
</organism>
<dbReference type="SMART" id="SM01034">
    <property type="entry name" value="BLUF"/>
    <property type="match status" value="1"/>
</dbReference>
<dbReference type="Pfam" id="PF04940">
    <property type="entry name" value="BLUF"/>
    <property type="match status" value="1"/>
</dbReference>
<dbReference type="OrthoDB" id="196105at2"/>
<dbReference type="AlphaFoldDB" id="A0A4Z1B8W9"/>
<dbReference type="RefSeq" id="WP_135819349.1">
    <property type="nucleotide sequence ID" value="NZ_SRPG01000454.1"/>
</dbReference>
<dbReference type="InterPro" id="IPR007024">
    <property type="entry name" value="BLUF_domain"/>
</dbReference>
<evidence type="ECO:0000259" key="1">
    <source>
        <dbReference type="PROSITE" id="PS50925"/>
    </source>
</evidence>
<evidence type="ECO:0000313" key="2">
    <source>
        <dbReference type="EMBL" id="TGN37807.1"/>
    </source>
</evidence>
<feature type="domain" description="BLUF" evidence="1">
    <location>
        <begin position="3"/>
        <end position="93"/>
    </location>
</feature>